<dbReference type="Gene3D" id="1.20.58.1000">
    <property type="entry name" value="Metal-sensitive repressor, helix protomer"/>
    <property type="match status" value="1"/>
</dbReference>
<dbReference type="GO" id="GO:0045892">
    <property type="term" value="P:negative regulation of DNA-templated transcription"/>
    <property type="evidence" value="ECO:0007669"/>
    <property type="project" value="UniProtKB-ARBA"/>
</dbReference>
<evidence type="ECO:0000313" key="3">
    <source>
        <dbReference type="Proteomes" id="UP000288388"/>
    </source>
</evidence>
<dbReference type="GO" id="GO:0046872">
    <property type="term" value="F:metal ion binding"/>
    <property type="evidence" value="ECO:0007669"/>
    <property type="project" value="InterPro"/>
</dbReference>
<dbReference type="RefSeq" id="WP_048718429.1">
    <property type="nucleotide sequence ID" value="NZ_JADPDV010000039.1"/>
</dbReference>
<reference evidence="1" key="2">
    <citation type="submission" date="2023-03" db="EMBL/GenBank/DDBJ databases">
        <authorList>
            <person name="Shen W."/>
            <person name="Cai J."/>
        </authorList>
    </citation>
    <scope>NUCLEOTIDE SEQUENCE</scope>
    <source>
        <strain evidence="1">P33-2</strain>
    </source>
</reference>
<name>A0A2N8PTD4_ENTAV</name>
<dbReference type="Proteomes" id="UP001260773">
    <property type="component" value="Unassembled WGS sequence"/>
</dbReference>
<dbReference type="Pfam" id="PF02583">
    <property type="entry name" value="Trns_repr_metal"/>
    <property type="match status" value="1"/>
</dbReference>
<protein>
    <submittedName>
        <fullName evidence="1">Metal-sensing transcriptional repressor</fullName>
    </submittedName>
    <submittedName>
        <fullName evidence="2">Transcriptional regulator</fullName>
    </submittedName>
</protein>
<organism evidence="1 4">
    <name type="scientific">Enterococcus avium</name>
    <name type="common">Streptococcus avium</name>
    <dbReference type="NCBI Taxonomy" id="33945"/>
    <lineage>
        <taxon>Bacteria</taxon>
        <taxon>Bacillati</taxon>
        <taxon>Bacillota</taxon>
        <taxon>Bacilli</taxon>
        <taxon>Lactobacillales</taxon>
        <taxon>Enterococcaceae</taxon>
        <taxon>Enterococcus</taxon>
    </lineage>
</organism>
<comment type="caution">
    <text evidence="1">The sequence shown here is derived from an EMBL/GenBank/DDBJ whole genome shotgun (WGS) entry which is preliminary data.</text>
</comment>
<dbReference type="Proteomes" id="UP000288388">
    <property type="component" value="Unassembled WGS sequence"/>
</dbReference>
<sequence>MLHRPDHQVDNLVKRINRIEGQIGGIKKMIVDEKPFDEVIIQLNSAKAAIQKISQILLEAHADHTFMDAVESGKTEQELESLRRAIHQYSKML</sequence>
<dbReference type="InterPro" id="IPR003735">
    <property type="entry name" value="Metal_Tscrpt_repr"/>
</dbReference>
<accession>A0A2N8PTD4</accession>
<evidence type="ECO:0000313" key="4">
    <source>
        <dbReference type="Proteomes" id="UP001260773"/>
    </source>
</evidence>
<dbReference type="EMBL" id="JARPWH010000004">
    <property type="protein sequence ID" value="MDT2401182.1"/>
    <property type="molecule type" value="Genomic_DNA"/>
</dbReference>
<gene>
    <name evidence="2" type="ORF">EK398_17955</name>
    <name evidence="1" type="ORF">P7D43_02255</name>
</gene>
<dbReference type="PANTHER" id="PTHR33677">
    <property type="entry name" value="TRANSCRIPTIONAL REPRESSOR FRMR-RELATED"/>
    <property type="match status" value="1"/>
</dbReference>
<dbReference type="InterPro" id="IPR038390">
    <property type="entry name" value="Metal_Tscrpt_repr_sf"/>
</dbReference>
<evidence type="ECO:0000313" key="2">
    <source>
        <dbReference type="EMBL" id="RVU92412.1"/>
    </source>
</evidence>
<dbReference type="PANTHER" id="PTHR33677:SF3">
    <property type="entry name" value="COPPER-SENSING TRANSCRIPTIONAL REPRESSOR RICR"/>
    <property type="match status" value="1"/>
</dbReference>
<dbReference type="GO" id="GO:0003677">
    <property type="term" value="F:DNA binding"/>
    <property type="evidence" value="ECO:0007669"/>
    <property type="project" value="InterPro"/>
</dbReference>
<dbReference type="AlphaFoldDB" id="A0A2N8PTD4"/>
<dbReference type="EMBL" id="RYZS01000002">
    <property type="protein sequence ID" value="RVU92412.1"/>
    <property type="molecule type" value="Genomic_DNA"/>
</dbReference>
<reference evidence="2 3" key="1">
    <citation type="submission" date="2018-12" db="EMBL/GenBank/DDBJ databases">
        <title>A novel vanA-carrying plasmid in a clinical isolate of Enterococcus avium.</title>
        <authorList>
            <person name="Bernasconi O.J."/>
            <person name="Luzzaro F."/>
            <person name="Endimiani A."/>
        </authorList>
    </citation>
    <scope>NUCLEOTIDE SEQUENCE [LARGE SCALE GENOMIC DNA]</scope>
    <source>
        <strain evidence="2 3">LC0559/18</strain>
    </source>
</reference>
<evidence type="ECO:0000313" key="1">
    <source>
        <dbReference type="EMBL" id="MDT2401182.1"/>
    </source>
</evidence>
<proteinExistence type="predicted"/>